<evidence type="ECO:0000256" key="7">
    <source>
        <dbReference type="HAMAP-Rule" id="MF_00258"/>
    </source>
</evidence>
<dbReference type="Gene3D" id="3.40.50.1860">
    <property type="match status" value="2"/>
</dbReference>
<dbReference type="RefSeq" id="WP_014354400.1">
    <property type="nucleotide sequence ID" value="NC_016893.1"/>
</dbReference>
<feature type="binding site" evidence="7">
    <location>
        <begin position="81"/>
        <end position="82"/>
    </location>
    <ligand>
        <name>substrate</name>
    </ligand>
</feature>
<dbReference type="HOGENOM" id="CLU_052344_2_0_6"/>
<keyword evidence="5 7" id="KW-0413">Isomerase</keyword>
<dbReference type="Pfam" id="PF01177">
    <property type="entry name" value="Asp_Glu_race"/>
    <property type="match status" value="1"/>
</dbReference>
<keyword evidence="4 7" id="KW-0573">Peptidoglycan synthesis</keyword>
<dbReference type="PROSITE" id="PS00923">
    <property type="entry name" value="ASP_GLU_RACEMASE_1"/>
    <property type="match status" value="1"/>
</dbReference>
<dbReference type="GO" id="GO:0008360">
    <property type="term" value="P:regulation of cell shape"/>
    <property type="evidence" value="ECO:0007669"/>
    <property type="project" value="UniProtKB-KW"/>
</dbReference>
<dbReference type="InterPro" id="IPR018187">
    <property type="entry name" value="Asp/Glu_racemase_AS_1"/>
</dbReference>
<dbReference type="AlphaFoldDB" id="H6Q5H9"/>
<proteinExistence type="inferred from homology"/>
<dbReference type="InterPro" id="IPR015942">
    <property type="entry name" value="Asp/Glu/hydantoin_racemase"/>
</dbReference>
<feature type="binding site" evidence="7">
    <location>
        <begin position="48"/>
        <end position="49"/>
    </location>
    <ligand>
        <name>substrate</name>
    </ligand>
</feature>
<evidence type="ECO:0000313" key="8">
    <source>
        <dbReference type="EMBL" id="AFA41462.1"/>
    </source>
</evidence>
<dbReference type="PANTHER" id="PTHR21198:SF2">
    <property type="entry name" value="GLUTAMATE RACEMASE"/>
    <property type="match status" value="1"/>
</dbReference>
<keyword evidence="9" id="KW-1185">Reference proteome</keyword>
<gene>
    <name evidence="7 8" type="primary">murI</name>
    <name evidence="8" type="synonym">dga</name>
    <name evidence="8" type="synonym">glr</name>
    <name evidence="8" type="synonym">mbrC</name>
    <name evidence="8" type="ORF">WIGMOR_0651</name>
</gene>
<dbReference type="OrthoDB" id="9801055at2"/>
<feature type="active site" description="Proton donor/acceptor" evidence="7">
    <location>
        <position position="80"/>
    </location>
</feature>
<evidence type="ECO:0000256" key="5">
    <source>
        <dbReference type="ARBA" id="ARBA00023235"/>
    </source>
</evidence>
<accession>H6Q5H9</accession>
<reference evidence="8 9" key="1">
    <citation type="journal article" date="2012" name="MBio">
        <title>Insight into the transmission biology and species-specific functional capabilities of tsetse (Diptera: glossinidae) obligate symbiont wigglesworthia.</title>
        <authorList>
            <person name="Rio R.V."/>
            <person name="Symula R.E."/>
            <person name="Wang J."/>
            <person name="Lohs C."/>
            <person name="Wu Y.N."/>
            <person name="Snyder A.K."/>
            <person name="Bjornson R.D."/>
            <person name="Oshima K."/>
            <person name="Biehl B.S."/>
            <person name="Perna N.T."/>
            <person name="Hattori M."/>
            <person name="Aksoy S."/>
        </authorList>
    </citation>
    <scope>NUCLEOTIDE SEQUENCE [LARGE SCALE GENOMIC DNA]</scope>
    <source>
        <strain evidence="8">WGM</strain>
    </source>
</reference>
<dbReference type="STRING" id="1142511.WIGMOR_0651"/>
<dbReference type="InterPro" id="IPR033134">
    <property type="entry name" value="Asp/Glu_racemase_AS_2"/>
</dbReference>
<dbReference type="EMBL" id="CP003315">
    <property type="protein sequence ID" value="AFA41462.1"/>
    <property type="molecule type" value="Genomic_DNA"/>
</dbReference>
<comment type="function">
    <text evidence="7">Provides the (R)-glutamate required for cell wall biosynthesis.</text>
</comment>
<evidence type="ECO:0000256" key="6">
    <source>
        <dbReference type="ARBA" id="ARBA00023316"/>
    </source>
</evidence>
<dbReference type="KEGG" id="wgl:WIGMOR_0651"/>
<feature type="active site" description="Proton donor/acceptor" evidence="7">
    <location>
        <position position="189"/>
    </location>
</feature>
<dbReference type="EC" id="5.1.1.3" evidence="2 7"/>
<dbReference type="GO" id="GO:0008881">
    <property type="term" value="F:glutamate racemase activity"/>
    <property type="evidence" value="ECO:0007669"/>
    <property type="project" value="UniProtKB-UniRule"/>
</dbReference>
<evidence type="ECO:0000256" key="2">
    <source>
        <dbReference type="ARBA" id="ARBA00013090"/>
    </source>
</evidence>
<comment type="similarity">
    <text evidence="7">Belongs to the aspartate/glutamate racemases family.</text>
</comment>
<dbReference type="InterPro" id="IPR001920">
    <property type="entry name" value="Asp/Glu_race"/>
</dbReference>
<feature type="binding site" evidence="7">
    <location>
        <begin position="16"/>
        <end position="17"/>
    </location>
    <ligand>
        <name>substrate</name>
    </ligand>
</feature>
<dbReference type="HAMAP" id="MF_00258">
    <property type="entry name" value="Glu_racemase"/>
    <property type="match status" value="1"/>
</dbReference>
<evidence type="ECO:0000256" key="3">
    <source>
        <dbReference type="ARBA" id="ARBA00022960"/>
    </source>
</evidence>
<dbReference type="NCBIfam" id="TIGR00067">
    <property type="entry name" value="glut_race"/>
    <property type="match status" value="1"/>
</dbReference>
<feature type="binding site" evidence="7">
    <location>
        <begin position="190"/>
        <end position="191"/>
    </location>
    <ligand>
        <name>substrate</name>
    </ligand>
</feature>
<dbReference type="PANTHER" id="PTHR21198">
    <property type="entry name" value="GLUTAMATE RACEMASE"/>
    <property type="match status" value="1"/>
</dbReference>
<organism evidence="8 9">
    <name type="scientific">Wigglesworthia glossinidia endosymbiont of Glossina morsitans morsitans</name>
    <name type="common">Yale colony</name>
    <dbReference type="NCBI Taxonomy" id="1142511"/>
    <lineage>
        <taxon>Bacteria</taxon>
        <taxon>Pseudomonadati</taxon>
        <taxon>Pseudomonadota</taxon>
        <taxon>Gammaproteobacteria</taxon>
        <taxon>Enterobacterales</taxon>
        <taxon>Erwiniaceae</taxon>
        <taxon>Wigglesworthia</taxon>
    </lineage>
</organism>
<protein>
    <recommendedName>
        <fullName evidence="2 7">Glutamate racemase</fullName>
        <ecNumber evidence="2 7">5.1.1.3</ecNumber>
    </recommendedName>
</protein>
<dbReference type="Proteomes" id="UP000009061">
    <property type="component" value="Chromosome"/>
</dbReference>
<dbReference type="eggNOG" id="COG0796">
    <property type="taxonomic scope" value="Bacteria"/>
</dbReference>
<evidence type="ECO:0000256" key="4">
    <source>
        <dbReference type="ARBA" id="ARBA00022984"/>
    </source>
</evidence>
<dbReference type="SUPFAM" id="SSF53681">
    <property type="entry name" value="Aspartate/glutamate racemase"/>
    <property type="match status" value="2"/>
</dbReference>
<dbReference type="GO" id="GO:0071555">
    <property type="term" value="P:cell wall organization"/>
    <property type="evidence" value="ECO:0007669"/>
    <property type="project" value="UniProtKB-KW"/>
</dbReference>
<dbReference type="PROSITE" id="PS00924">
    <property type="entry name" value="ASP_GLU_RACEMASE_2"/>
    <property type="match status" value="1"/>
</dbReference>
<evidence type="ECO:0000256" key="1">
    <source>
        <dbReference type="ARBA" id="ARBA00001602"/>
    </source>
</evidence>
<dbReference type="GO" id="GO:0009252">
    <property type="term" value="P:peptidoglycan biosynthetic process"/>
    <property type="evidence" value="ECO:0007669"/>
    <property type="project" value="UniProtKB-UniRule"/>
</dbReference>
<name>H6Q5H9_WIGGL</name>
<keyword evidence="6 7" id="KW-0961">Cell wall biogenesis/degradation</keyword>
<dbReference type="InterPro" id="IPR004391">
    <property type="entry name" value="Glu_race"/>
</dbReference>
<comment type="pathway">
    <text evidence="7">Cell wall biogenesis; peptidoglycan biosynthesis.</text>
</comment>
<comment type="catalytic activity">
    <reaction evidence="1 7">
        <text>L-glutamate = D-glutamate</text>
        <dbReference type="Rhea" id="RHEA:12813"/>
        <dbReference type="ChEBI" id="CHEBI:29985"/>
        <dbReference type="ChEBI" id="CHEBI:29986"/>
        <dbReference type="EC" id="5.1.1.3"/>
    </reaction>
</comment>
<evidence type="ECO:0000313" key="9">
    <source>
        <dbReference type="Proteomes" id="UP000009061"/>
    </source>
</evidence>
<keyword evidence="3 7" id="KW-0133">Cell shape</keyword>
<dbReference type="UniPathway" id="UPA00219"/>
<sequence length="277" mass="31528">MINQTKYILPVIAIFDSGTGGLSIYNKIKKYIPCAKYIYIFDNAEFPYGKKSKTFILNRIVKIITKIHKMHKIDLTILACNTASIIALSYLKNKLLNPIIGVIPEISTALNYTKNKVIGFLGTSITINHFSLFELELSGVKIIKLDAHKLILLSEEKILRNHISYKLVQNCLISFLQNSPIPDTIILGCTHLSYLIPEIIKSFPEKIKLIDSRKKIKDQSCLLLSNILKNKPVVNNISGIAYCTKLIFSKKLRNILKSYNFQTLKKININYNHINCI</sequence>